<evidence type="ECO:0000313" key="3">
    <source>
        <dbReference type="Proteomes" id="UP000247973"/>
    </source>
</evidence>
<dbReference type="RefSeq" id="WP_110308937.1">
    <property type="nucleotide sequence ID" value="NZ_QICL01000001.1"/>
</dbReference>
<name>A0A2V3PVY9_9BACT</name>
<evidence type="ECO:0000313" key="2">
    <source>
        <dbReference type="EMBL" id="PXV68964.1"/>
    </source>
</evidence>
<evidence type="ECO:0000256" key="1">
    <source>
        <dbReference type="SAM" id="Phobius"/>
    </source>
</evidence>
<comment type="caution">
    <text evidence="2">The sequence shown here is derived from an EMBL/GenBank/DDBJ whole genome shotgun (WGS) entry which is preliminary data.</text>
</comment>
<keyword evidence="3" id="KW-1185">Reference proteome</keyword>
<reference evidence="2 3" key="1">
    <citation type="submission" date="2018-03" db="EMBL/GenBank/DDBJ databases">
        <title>Genomic Encyclopedia of Archaeal and Bacterial Type Strains, Phase II (KMG-II): from individual species to whole genera.</title>
        <authorList>
            <person name="Goeker M."/>
        </authorList>
    </citation>
    <scope>NUCLEOTIDE SEQUENCE [LARGE SCALE GENOMIC DNA]</scope>
    <source>
        <strain evidence="2 3">DSM 100214</strain>
    </source>
</reference>
<sequence>MEGKKKRRIYTIIGICVAVSSLFFFLQIGASEQLSVVQASLYRLFGILAIVLGSVFVLFGLLRGHHHESHES</sequence>
<dbReference type="OrthoDB" id="997674at2"/>
<dbReference type="EMBL" id="QICL01000001">
    <property type="protein sequence ID" value="PXV68964.1"/>
    <property type="molecule type" value="Genomic_DNA"/>
</dbReference>
<organism evidence="2 3">
    <name type="scientific">Dysgonomonas alginatilytica</name>
    <dbReference type="NCBI Taxonomy" id="1605892"/>
    <lineage>
        <taxon>Bacteria</taxon>
        <taxon>Pseudomonadati</taxon>
        <taxon>Bacteroidota</taxon>
        <taxon>Bacteroidia</taxon>
        <taxon>Bacteroidales</taxon>
        <taxon>Dysgonomonadaceae</taxon>
        <taxon>Dysgonomonas</taxon>
    </lineage>
</organism>
<proteinExistence type="predicted"/>
<keyword evidence="1" id="KW-0812">Transmembrane</keyword>
<feature type="transmembrane region" description="Helical" evidence="1">
    <location>
        <begin position="41"/>
        <end position="62"/>
    </location>
</feature>
<keyword evidence="1" id="KW-0472">Membrane</keyword>
<feature type="transmembrane region" description="Helical" evidence="1">
    <location>
        <begin position="9"/>
        <end position="29"/>
    </location>
</feature>
<keyword evidence="1" id="KW-1133">Transmembrane helix</keyword>
<accession>A0A2V3PVY9</accession>
<gene>
    <name evidence="2" type="ORF">CLV62_101230</name>
</gene>
<dbReference type="Proteomes" id="UP000247973">
    <property type="component" value="Unassembled WGS sequence"/>
</dbReference>
<dbReference type="AlphaFoldDB" id="A0A2V3PVY9"/>
<protein>
    <submittedName>
        <fullName evidence="2">Uncharacterized protein</fullName>
    </submittedName>
</protein>